<dbReference type="Gene3D" id="3.90.226.10">
    <property type="entry name" value="2-enoyl-CoA Hydratase, Chain A, domain 1"/>
    <property type="match status" value="1"/>
</dbReference>
<protein>
    <submittedName>
        <fullName evidence="1">S41 family peptidase</fullName>
    </submittedName>
</protein>
<keyword evidence="2" id="KW-1185">Reference proteome</keyword>
<dbReference type="EMBL" id="JAKOGG010000003">
    <property type="protein sequence ID" value="MCS4555816.1"/>
    <property type="molecule type" value="Genomic_DNA"/>
</dbReference>
<dbReference type="Proteomes" id="UP001201549">
    <property type="component" value="Unassembled WGS sequence"/>
</dbReference>
<gene>
    <name evidence="1" type="ORF">L9G74_05140</name>
</gene>
<accession>A0ABT2FIK8</accession>
<comment type="caution">
    <text evidence="1">The sequence shown here is derived from an EMBL/GenBank/DDBJ whole genome shotgun (WGS) entry which is preliminary data.</text>
</comment>
<dbReference type="SUPFAM" id="SSF52096">
    <property type="entry name" value="ClpP/crotonase"/>
    <property type="match status" value="1"/>
</dbReference>
<dbReference type="RefSeq" id="WP_238895228.1">
    <property type="nucleotide sequence ID" value="NZ_JAKOGG010000003.1"/>
</dbReference>
<reference evidence="2" key="2">
    <citation type="submission" date="2023-07" db="EMBL/GenBank/DDBJ databases">
        <title>Shewanella mangrovi sp. nov., an acetaldehyde- degrading bacterium isolated from mangrove sediment.</title>
        <authorList>
            <person name="Liu Y."/>
        </authorList>
    </citation>
    <scope>NUCLEOTIDE SEQUENCE [LARGE SCALE GENOMIC DNA]</scope>
    <source>
        <strain evidence="2">C32</strain>
    </source>
</reference>
<dbReference type="InterPro" id="IPR029045">
    <property type="entry name" value="ClpP/crotonase-like_dom_sf"/>
</dbReference>
<evidence type="ECO:0000313" key="2">
    <source>
        <dbReference type="Proteomes" id="UP001201549"/>
    </source>
</evidence>
<reference evidence="1 2" key="1">
    <citation type="submission" date="2022-02" db="EMBL/GenBank/DDBJ databases">
        <authorList>
            <person name="Zhuang L."/>
        </authorList>
    </citation>
    <scope>NUCLEOTIDE SEQUENCE [LARGE SCALE GENOMIC DNA]</scope>
    <source>
        <strain evidence="1 2">C32</strain>
    </source>
</reference>
<name>A0ABT2FIK8_9GAMM</name>
<organism evidence="1 2">
    <name type="scientific">Shewanella electrica</name>
    <dbReference type="NCBI Taxonomy" id="515560"/>
    <lineage>
        <taxon>Bacteria</taxon>
        <taxon>Pseudomonadati</taxon>
        <taxon>Pseudomonadota</taxon>
        <taxon>Gammaproteobacteria</taxon>
        <taxon>Alteromonadales</taxon>
        <taxon>Shewanellaceae</taxon>
        <taxon>Shewanella</taxon>
    </lineage>
</organism>
<evidence type="ECO:0000313" key="1">
    <source>
        <dbReference type="EMBL" id="MCS4555816.1"/>
    </source>
</evidence>
<sequence length="473" mass="53149">MPNSSFKVILYLFWMALLVSALQLARFLLQDPSELTTLTHAQLVRDLQQLEQELLNYSAFATLNPEFKQQLATQRAIVEQRYPKQLSRFQLSAEIAQMVALLNDPGSSVGNWRTAARLPATLQPMDQHWLALDSNQQPLDAELPFITHIDGVPLSRWESAARVFLPHNASPQQLAQLLSHTYLLRQQIGLPDAANVRLTLSDLQHHQRSILKPLTPARVAQQLPMSRWRLLSPEVQLLQTNDLDLFENNRQLRLDLQKAQQAATLVIDLRHASGLSSALMLQLAKSHATPSSQPSGFGRYKRHPKLRNDVLSAYGYQALSQYALFPALKVSLLHAAQPELSDFFARPPLLSPKQTPEVSQQQLLLLIGPDCRLECEWLAHAAADWPNTLLLGTNTSGDYGRRYSFRLPASNLNVTISASLAYDRYGHLLSGKGTQVDIDVADTQRVDWPMLLQALRQYQQQSAVPETQNPGKP</sequence>
<proteinExistence type="predicted"/>